<keyword evidence="5 9" id="KW-1133">Transmembrane helix</keyword>
<keyword evidence="4 7" id="KW-0812">Transmembrane</keyword>
<feature type="transmembrane region" description="Helical" evidence="9">
    <location>
        <begin position="480"/>
        <end position="506"/>
    </location>
</feature>
<keyword evidence="11" id="KW-1185">Reference proteome</keyword>
<dbReference type="KEGG" id="tmn:UCRPA7_8515"/>
<comment type="subcellular location">
    <subcellularLocation>
        <location evidence="1 7">Membrane</location>
        <topology evidence="1 7">Multi-pass membrane protein</topology>
    </subcellularLocation>
</comment>
<evidence type="ECO:0000313" key="11">
    <source>
        <dbReference type="Proteomes" id="UP000014074"/>
    </source>
</evidence>
<dbReference type="OrthoDB" id="8904098at2759"/>
<feature type="transmembrane region" description="Helical" evidence="9">
    <location>
        <begin position="545"/>
        <end position="567"/>
    </location>
</feature>
<dbReference type="SUPFAM" id="SSF103473">
    <property type="entry name" value="MFS general substrate transporter"/>
    <property type="match status" value="1"/>
</dbReference>
<feature type="compositionally biased region" description="Basic and acidic residues" evidence="8">
    <location>
        <begin position="594"/>
        <end position="604"/>
    </location>
</feature>
<dbReference type="GO" id="GO:0005886">
    <property type="term" value="C:plasma membrane"/>
    <property type="evidence" value="ECO:0007669"/>
    <property type="project" value="UniProtKB-ARBA"/>
</dbReference>
<dbReference type="InterPro" id="IPR000109">
    <property type="entry name" value="POT_fam"/>
</dbReference>
<dbReference type="GeneID" id="19329374"/>
<feature type="transmembrane region" description="Helical" evidence="9">
    <location>
        <begin position="437"/>
        <end position="460"/>
    </location>
</feature>
<feature type="transmembrane region" description="Helical" evidence="9">
    <location>
        <begin position="358"/>
        <end position="378"/>
    </location>
</feature>
<dbReference type="RefSeq" id="XP_007919219.1">
    <property type="nucleotide sequence ID" value="XM_007921028.1"/>
</dbReference>
<dbReference type="HOGENOM" id="CLU_004790_4_1_1"/>
<evidence type="ECO:0000256" key="3">
    <source>
        <dbReference type="ARBA" id="ARBA00022448"/>
    </source>
</evidence>
<keyword evidence="6 9" id="KW-0472">Membrane</keyword>
<keyword evidence="3 7" id="KW-0813">Transport</keyword>
<dbReference type="Proteomes" id="UP000014074">
    <property type="component" value="Unassembled WGS sequence"/>
</dbReference>
<evidence type="ECO:0000256" key="5">
    <source>
        <dbReference type="ARBA" id="ARBA00022989"/>
    </source>
</evidence>
<evidence type="ECO:0000313" key="10">
    <source>
        <dbReference type="EMBL" id="EON95967.1"/>
    </source>
</evidence>
<dbReference type="Pfam" id="PF00854">
    <property type="entry name" value="PTR2"/>
    <property type="match status" value="1"/>
</dbReference>
<dbReference type="PANTHER" id="PTHR11654">
    <property type="entry name" value="OLIGOPEPTIDE TRANSPORTER-RELATED"/>
    <property type="match status" value="1"/>
</dbReference>
<accession>R8B9K5</accession>
<evidence type="ECO:0000256" key="8">
    <source>
        <dbReference type="SAM" id="MobiDB-lite"/>
    </source>
</evidence>
<feature type="transmembrane region" description="Helical" evidence="9">
    <location>
        <begin position="518"/>
        <end position="539"/>
    </location>
</feature>
<reference evidence="11" key="1">
    <citation type="journal article" date="2013" name="Genome Announc.">
        <title>Draft genome sequence of the ascomycete Phaeoacremonium aleophilum strain UCR-PA7, a causal agent of the esca disease complex in grapevines.</title>
        <authorList>
            <person name="Blanco-Ulate B."/>
            <person name="Rolshausen P."/>
            <person name="Cantu D."/>
        </authorList>
    </citation>
    <scope>NUCLEOTIDE SEQUENCE [LARGE SCALE GENOMIC DNA]</scope>
    <source>
        <strain evidence="11">UCR-PA7</strain>
    </source>
</reference>
<dbReference type="FunFam" id="1.20.1250.20:FF:000085">
    <property type="entry name" value="MFS peptide transporter Ptr2"/>
    <property type="match status" value="1"/>
</dbReference>
<feature type="transmembrane region" description="Helical" evidence="9">
    <location>
        <begin position="241"/>
        <end position="260"/>
    </location>
</feature>
<comment type="similarity">
    <text evidence="2 7">Belongs to the major facilitator superfamily. Proton-dependent oligopeptide transporter (POT/PTR) (TC 2.A.17) family.</text>
</comment>
<dbReference type="InterPro" id="IPR036259">
    <property type="entry name" value="MFS_trans_sf"/>
</dbReference>
<feature type="transmembrane region" description="Helical" evidence="9">
    <location>
        <begin position="154"/>
        <end position="174"/>
    </location>
</feature>
<evidence type="ECO:0000256" key="2">
    <source>
        <dbReference type="ARBA" id="ARBA00005982"/>
    </source>
</evidence>
<evidence type="ECO:0000256" key="9">
    <source>
        <dbReference type="SAM" id="Phobius"/>
    </source>
</evidence>
<evidence type="ECO:0000256" key="6">
    <source>
        <dbReference type="ARBA" id="ARBA00023136"/>
    </source>
</evidence>
<dbReference type="eggNOG" id="KOG1237">
    <property type="taxonomic scope" value="Eukaryota"/>
</dbReference>
<protein>
    <submittedName>
        <fullName evidence="10">Putative oligopeptide transporter protein</fullName>
    </submittedName>
</protein>
<name>R8B9K5_PHAM7</name>
<feature type="transmembrane region" description="Helical" evidence="9">
    <location>
        <begin position="405"/>
        <end position="425"/>
    </location>
</feature>
<feature type="region of interest" description="Disordered" evidence="8">
    <location>
        <begin position="591"/>
        <end position="619"/>
    </location>
</feature>
<evidence type="ECO:0000256" key="1">
    <source>
        <dbReference type="ARBA" id="ARBA00004141"/>
    </source>
</evidence>
<dbReference type="AlphaFoldDB" id="R8B9K5"/>
<evidence type="ECO:0000256" key="7">
    <source>
        <dbReference type="RuleBase" id="RU003755"/>
    </source>
</evidence>
<organism evidence="10 11">
    <name type="scientific">Phaeoacremonium minimum (strain UCR-PA7)</name>
    <name type="common">Esca disease fungus</name>
    <name type="synonym">Togninia minima</name>
    <dbReference type="NCBI Taxonomy" id="1286976"/>
    <lineage>
        <taxon>Eukaryota</taxon>
        <taxon>Fungi</taxon>
        <taxon>Dikarya</taxon>
        <taxon>Ascomycota</taxon>
        <taxon>Pezizomycotina</taxon>
        <taxon>Sordariomycetes</taxon>
        <taxon>Sordariomycetidae</taxon>
        <taxon>Togniniales</taxon>
        <taxon>Togniniaceae</taxon>
        <taxon>Phaeoacremonium</taxon>
    </lineage>
</organism>
<dbReference type="InterPro" id="IPR018456">
    <property type="entry name" value="PTR2_symporter_CS"/>
</dbReference>
<evidence type="ECO:0000256" key="4">
    <source>
        <dbReference type="ARBA" id="ARBA00022692"/>
    </source>
</evidence>
<feature type="transmembrane region" description="Helical" evidence="9">
    <location>
        <begin position="266"/>
        <end position="287"/>
    </location>
</feature>
<gene>
    <name evidence="10" type="ORF">UCRPA7_8515</name>
</gene>
<proteinExistence type="inferred from homology"/>
<dbReference type="EMBL" id="KB933365">
    <property type="protein sequence ID" value="EON95967.1"/>
    <property type="molecule type" value="Genomic_DNA"/>
</dbReference>
<dbReference type="PROSITE" id="PS01023">
    <property type="entry name" value="PTR2_2"/>
    <property type="match status" value="1"/>
</dbReference>
<sequence length="619" mass="68792">MTSVGTEHAIEAAAADLKGVTLADEKTGLDGRRSEHDSEAETVVPPTDEELHTLRRIPAPIPWICFTIAFVELCERFAYYGTTAVMTNFIQKPLPIGSTTGNDPHPNGRPGALGAGQRASTGLVTFNRFWAYFIPLFGGWIADTRWGRFKTIHAAIAMAMFGHIIIIISAIPDVIKHKNGALGCFSVGLIFFGIGVGGFKPNISPLMAEQLTAKPMHVETLRSGERVIIDPALTTQRMFMYFYLFINIGSIIGQITMVYAERYVGFWLSFTLPTFMFCLCPLVLVVFRKKYTTRPPTGSVLGKSVQLIRFALKGKTSWNPNKTLANIRDPSFWEDVKPSRVENKPAWMTFDDLWVDEVARGVKACLVFSFYPLFWLAYNQIDNNLVSQANTMELHGVPNDLLNNLNPLGIIIMIPILDNIIYPLLRKFKIRFSPLKRMCAGFFIACSAMIWATVVQYYIYKLGACGHYMNSCDNPAPLNVWIQAGSYVLVGLAEIMASITGLEYAYTKAPANMKSLVFGYYNFTSALSAALGQAFVSLSDDPLLVWNYGSVAIIAFVGGILFWWFFVRPWDSQEEAMNLLQESAYKGNNLGGYDNEKLADHADEPTDPEPAPTKVSGPV</sequence>
<dbReference type="GO" id="GO:0071916">
    <property type="term" value="F:dipeptide transmembrane transporter activity"/>
    <property type="evidence" value="ECO:0007669"/>
    <property type="project" value="UniProtKB-ARBA"/>
</dbReference>
<dbReference type="Gene3D" id="1.20.1250.20">
    <property type="entry name" value="MFS general substrate transporter like domains"/>
    <property type="match status" value="1"/>
</dbReference>
<feature type="transmembrane region" description="Helical" evidence="9">
    <location>
        <begin position="180"/>
        <end position="199"/>
    </location>
</feature>